<keyword evidence="3" id="KW-0732">Signal</keyword>
<feature type="transmembrane region" description="Helical" evidence="2">
    <location>
        <begin position="483"/>
        <end position="505"/>
    </location>
</feature>
<feature type="transmembrane region" description="Helical" evidence="2">
    <location>
        <begin position="525"/>
        <end position="545"/>
    </location>
</feature>
<gene>
    <name evidence="5" type="ORF">SAMN06264365_110163</name>
</gene>
<reference evidence="5 6" key="1">
    <citation type="submission" date="2017-06" db="EMBL/GenBank/DDBJ databases">
        <authorList>
            <person name="Kim H.J."/>
            <person name="Triplett B.A."/>
        </authorList>
    </citation>
    <scope>NUCLEOTIDE SEQUENCE [LARGE SCALE GENOMIC DNA]</scope>
    <source>
        <strain evidence="5 6">DSM 43151</strain>
    </source>
</reference>
<accession>A0A239BVT9</accession>
<feature type="transmembrane region" description="Helical" evidence="2">
    <location>
        <begin position="627"/>
        <end position="647"/>
    </location>
</feature>
<feature type="signal peptide" evidence="3">
    <location>
        <begin position="1"/>
        <end position="20"/>
    </location>
</feature>
<name>A0A239BVT9_9ACTN</name>
<dbReference type="EMBL" id="FZNR01000010">
    <property type="protein sequence ID" value="SNS12036.1"/>
    <property type="molecule type" value="Genomic_DNA"/>
</dbReference>
<organism evidence="5 6">
    <name type="scientific">Actinoplanes regularis</name>
    <dbReference type="NCBI Taxonomy" id="52697"/>
    <lineage>
        <taxon>Bacteria</taxon>
        <taxon>Bacillati</taxon>
        <taxon>Actinomycetota</taxon>
        <taxon>Actinomycetes</taxon>
        <taxon>Micromonosporales</taxon>
        <taxon>Micromonosporaceae</taxon>
        <taxon>Actinoplanes</taxon>
    </lineage>
</organism>
<feature type="transmembrane region" description="Helical" evidence="2">
    <location>
        <begin position="439"/>
        <end position="462"/>
    </location>
</feature>
<dbReference type="InterPro" id="IPR007111">
    <property type="entry name" value="NACHT_NTPase"/>
</dbReference>
<evidence type="ECO:0000313" key="6">
    <source>
        <dbReference type="Proteomes" id="UP000198415"/>
    </source>
</evidence>
<dbReference type="SUPFAM" id="SSF52540">
    <property type="entry name" value="P-loop containing nucleoside triphosphate hydrolases"/>
    <property type="match status" value="1"/>
</dbReference>
<dbReference type="RefSeq" id="WP_089295708.1">
    <property type="nucleotide sequence ID" value="NZ_BOMU01000062.1"/>
</dbReference>
<keyword evidence="2" id="KW-0472">Membrane</keyword>
<keyword evidence="2" id="KW-0812">Transmembrane</keyword>
<feature type="transmembrane region" description="Helical" evidence="2">
    <location>
        <begin position="570"/>
        <end position="597"/>
    </location>
</feature>
<protein>
    <recommendedName>
        <fullName evidence="4">NACHT domain-containing protein</fullName>
    </recommendedName>
</protein>
<proteinExistence type="predicted"/>
<evidence type="ECO:0000259" key="4">
    <source>
        <dbReference type="PROSITE" id="PS50837"/>
    </source>
</evidence>
<evidence type="ECO:0000256" key="3">
    <source>
        <dbReference type="SAM" id="SignalP"/>
    </source>
</evidence>
<keyword evidence="6" id="KW-1185">Reference proteome</keyword>
<evidence type="ECO:0000256" key="1">
    <source>
        <dbReference type="SAM" id="MobiDB-lite"/>
    </source>
</evidence>
<feature type="compositionally biased region" description="Acidic residues" evidence="1">
    <location>
        <begin position="909"/>
        <end position="925"/>
    </location>
</feature>
<dbReference type="AlphaFoldDB" id="A0A239BVT9"/>
<feature type="chain" id="PRO_5012986378" description="NACHT domain-containing protein" evidence="3">
    <location>
        <begin position="21"/>
        <end position="1149"/>
    </location>
</feature>
<feature type="region of interest" description="Disordered" evidence="1">
    <location>
        <begin position="906"/>
        <end position="925"/>
    </location>
</feature>
<evidence type="ECO:0000313" key="5">
    <source>
        <dbReference type="EMBL" id="SNS12036.1"/>
    </source>
</evidence>
<sequence>MAVLAAVAILLAGWMAVGDAADNDVRASVASLFVGLCALALTVLDRPAAPPPAEPAQLADDLAATVNQQWLGEARIRDLRDPQVLPLVWTRGGAGSGEAASPLFRVDVGAFDAVTRQLARAYRSVPAERLVVLGEPGAGKSVVAVLLTLGLLAGRAAGDRVPVLLSASSWDPVSQTLPEWIVATLAAAYYDGDPRIARTLLDDDLVVPILDGLDEIPETSRRSAIRRINEAVGAHRPIIVTCRSAEYTDVLRNGAPALHQAPVVTVQPVSGEDLASYVALIGWPGHVDWKPVLAAVDEEPGGALARALSTPLMISVARAVYQNCPAPACPTELLDRERFENRHAIEDHLVDRLVTTSFAAGQDQPARWPAHKARRWLTFLADHLHRHRERDLSWWRLADRLLSPWAAPAVGLAIGLPFMTGVSVAWGSFDDLDEDPFSGIGGLGAVVGLVMTLLATVLWYAAAGAVPSRVAIAVKGSAGRLRAGFLAGFSAVALLAGLIVIGLGVAQEVNEEWEFFAIVELANDALVSLALAVVAGAGASVHALLQAPPERSRQITPAGRLRSDRRSSMIGAAVAGSAVAMIVAPAVMGAVVVGTVIGESVAGWWFGLPGTPAVWSRTDFVIDRETIFLAVLCGLCCTVLVLLGRAWPRFLVLRVILAVRGQAPWRLMAFLAEAHRRDLLRESGGVYQFRHIRLQERLTEQAGAVLARPRTAAGPSTTPRTGRRRLVAAGVVVILVAGGGLAKVMSDHLQCRPASVMPAPVERLRIFTEEGSACYGVIAEQRWDALGPPRPPGAPNAGRHVLDQLLAGNRSARAGAPAVVVVGRFSDPDPIGYEYVLQQLTGVAVAQASSREHARVVLFDVGEDDHDGDGRYAELLRAWRSETGLSAVINLEEDSVEYEKALADLTQGEPDDEEELTGIDRDESDGDLELSSALVADPENRDALYRLTHGRRAEAVVPVVPLESEDGSDFNGLVSGFDDWKLAGANVCLGKGKSIGVYLGPDQAMDDFLGGARRCSKPPPLLIWHRAAINQLLRRSASDYLGWTFYYSTPVGASVADRCHAIGGPLLGTHRRIFPGQGDACTALLAGGPVPAYRAMRVVQEATGIAHSQSALDKRMTLLSRHYADEATVVIRVTADARSGRWKLQTLEV</sequence>
<evidence type="ECO:0000256" key="2">
    <source>
        <dbReference type="SAM" id="Phobius"/>
    </source>
</evidence>
<feature type="transmembrane region" description="Helical" evidence="2">
    <location>
        <begin position="726"/>
        <end position="745"/>
    </location>
</feature>
<feature type="transmembrane region" description="Helical" evidence="2">
    <location>
        <begin position="405"/>
        <end position="427"/>
    </location>
</feature>
<keyword evidence="2" id="KW-1133">Transmembrane helix</keyword>
<feature type="domain" description="NACHT" evidence="4">
    <location>
        <begin position="128"/>
        <end position="216"/>
    </location>
</feature>
<dbReference type="InterPro" id="IPR027417">
    <property type="entry name" value="P-loop_NTPase"/>
</dbReference>
<dbReference type="Gene3D" id="3.40.50.300">
    <property type="entry name" value="P-loop containing nucleotide triphosphate hydrolases"/>
    <property type="match status" value="1"/>
</dbReference>
<dbReference type="Proteomes" id="UP000198415">
    <property type="component" value="Unassembled WGS sequence"/>
</dbReference>
<dbReference type="PROSITE" id="PS50837">
    <property type="entry name" value="NACHT"/>
    <property type="match status" value="1"/>
</dbReference>
<dbReference type="OrthoDB" id="419058at2"/>